<dbReference type="Proteomes" id="UP000784294">
    <property type="component" value="Unassembled WGS sequence"/>
</dbReference>
<evidence type="ECO:0000313" key="2">
    <source>
        <dbReference type="Proteomes" id="UP000784294"/>
    </source>
</evidence>
<keyword evidence="2" id="KW-1185">Reference proteome</keyword>
<accession>A0A448X5J5</accession>
<dbReference type="AlphaFoldDB" id="A0A448X5J5"/>
<comment type="caution">
    <text evidence="1">The sequence shown here is derived from an EMBL/GenBank/DDBJ whole genome shotgun (WGS) entry which is preliminary data.</text>
</comment>
<reference evidence="1" key="1">
    <citation type="submission" date="2018-11" db="EMBL/GenBank/DDBJ databases">
        <authorList>
            <consortium name="Pathogen Informatics"/>
        </authorList>
    </citation>
    <scope>NUCLEOTIDE SEQUENCE</scope>
</reference>
<proteinExistence type="predicted"/>
<protein>
    <submittedName>
        <fullName evidence="1">Uncharacterized protein</fullName>
    </submittedName>
</protein>
<sequence length="67" mass="7333">MISRTHTCSSGLLFAGRRPVALVRGTQTCVKLNLIDAQQKLFGDLYEVGSFGAVVWWIMHILAAKVG</sequence>
<gene>
    <name evidence="1" type="ORF">PXEA_LOCUS22102</name>
</gene>
<dbReference type="EMBL" id="CAAALY010096702">
    <property type="protein sequence ID" value="VEL28662.1"/>
    <property type="molecule type" value="Genomic_DNA"/>
</dbReference>
<organism evidence="1 2">
    <name type="scientific">Protopolystoma xenopodis</name>
    <dbReference type="NCBI Taxonomy" id="117903"/>
    <lineage>
        <taxon>Eukaryota</taxon>
        <taxon>Metazoa</taxon>
        <taxon>Spiralia</taxon>
        <taxon>Lophotrochozoa</taxon>
        <taxon>Platyhelminthes</taxon>
        <taxon>Monogenea</taxon>
        <taxon>Polyopisthocotylea</taxon>
        <taxon>Polystomatidea</taxon>
        <taxon>Polystomatidae</taxon>
        <taxon>Protopolystoma</taxon>
    </lineage>
</organism>
<name>A0A448X5J5_9PLAT</name>
<evidence type="ECO:0000313" key="1">
    <source>
        <dbReference type="EMBL" id="VEL28662.1"/>
    </source>
</evidence>